<dbReference type="SUPFAM" id="SSF52540">
    <property type="entry name" value="P-loop containing nucleoside triphosphate hydrolases"/>
    <property type="match status" value="1"/>
</dbReference>
<protein>
    <submittedName>
        <fullName evidence="1">Sulfotransferase family 2 domain-containing protein</fullName>
    </submittedName>
</protein>
<dbReference type="Pfam" id="PF03567">
    <property type="entry name" value="Sulfotransfer_2"/>
    <property type="match status" value="1"/>
</dbReference>
<dbReference type="InterPro" id="IPR005331">
    <property type="entry name" value="Sulfotransferase"/>
</dbReference>
<sequence>MLILPEKNAIFYHVYKVAGSSIRNALLPYAAKSQIVGQYVNHILTVARLPHSANPLLSYHPKLKDVRDKLGPSFYHYYRFAFVRDPMDWQKSLYYFMLKKPHLPGNKRIAGMSFDQYLEWRMDNEMHFQTDYLYDGDECLVDDIFRFETIDADFAKLASKLQIDATLPHLNKAGSGKKVEISPPVLQRYRDVHATEYARLGYSLP</sequence>
<gene>
    <name evidence="1" type="ORF">ACFSM0_17200</name>
</gene>
<comment type="caution">
    <text evidence="1">The sequence shown here is derived from an EMBL/GenBank/DDBJ whole genome shotgun (WGS) entry which is preliminary data.</text>
</comment>
<organism evidence="1 2">
    <name type="scientific">Rhodobacter lacus</name>
    <dbReference type="NCBI Taxonomy" id="1641972"/>
    <lineage>
        <taxon>Bacteria</taxon>
        <taxon>Pseudomonadati</taxon>
        <taxon>Pseudomonadota</taxon>
        <taxon>Alphaproteobacteria</taxon>
        <taxon>Rhodobacterales</taxon>
        <taxon>Rhodobacter group</taxon>
        <taxon>Rhodobacter</taxon>
    </lineage>
</organism>
<dbReference type="InterPro" id="IPR027417">
    <property type="entry name" value="P-loop_NTPase"/>
</dbReference>
<reference evidence="2" key="1">
    <citation type="journal article" date="2019" name="Int. J. Syst. Evol. Microbiol.">
        <title>The Global Catalogue of Microorganisms (GCM) 10K type strain sequencing project: providing services to taxonomists for standard genome sequencing and annotation.</title>
        <authorList>
            <consortium name="The Broad Institute Genomics Platform"/>
            <consortium name="The Broad Institute Genome Sequencing Center for Infectious Disease"/>
            <person name="Wu L."/>
            <person name="Ma J."/>
        </authorList>
    </citation>
    <scope>NUCLEOTIDE SEQUENCE [LARGE SCALE GENOMIC DNA]</scope>
    <source>
        <strain evidence="2">CCUG 55131</strain>
    </source>
</reference>
<dbReference type="Proteomes" id="UP001597413">
    <property type="component" value="Unassembled WGS sequence"/>
</dbReference>
<dbReference type="RefSeq" id="WP_377393408.1">
    <property type="nucleotide sequence ID" value="NZ_JBHUIX010000020.1"/>
</dbReference>
<dbReference type="EMBL" id="JBHUIX010000020">
    <property type="protein sequence ID" value="MFD2175833.1"/>
    <property type="molecule type" value="Genomic_DNA"/>
</dbReference>
<dbReference type="Gene3D" id="3.40.50.300">
    <property type="entry name" value="P-loop containing nucleotide triphosphate hydrolases"/>
    <property type="match status" value="1"/>
</dbReference>
<evidence type="ECO:0000313" key="2">
    <source>
        <dbReference type="Proteomes" id="UP001597413"/>
    </source>
</evidence>
<evidence type="ECO:0000313" key="1">
    <source>
        <dbReference type="EMBL" id="MFD2175833.1"/>
    </source>
</evidence>
<keyword evidence="2" id="KW-1185">Reference proteome</keyword>
<name>A0ABW5ABU0_9RHOB</name>
<proteinExistence type="predicted"/>
<accession>A0ABW5ABU0</accession>